<proteinExistence type="predicted"/>
<reference evidence="1" key="1">
    <citation type="submission" date="2014-09" db="EMBL/GenBank/DDBJ databases">
        <authorList>
            <person name="Magalhaes I.L.F."/>
            <person name="Oliveira U."/>
            <person name="Santos F.R."/>
            <person name="Vidigal T.H.D.A."/>
            <person name="Brescovit A.D."/>
            <person name="Santos A.J."/>
        </authorList>
    </citation>
    <scope>NUCLEOTIDE SEQUENCE</scope>
    <source>
        <tissue evidence="1">Shoot tissue taken approximately 20 cm above the soil surface</tissue>
    </source>
</reference>
<dbReference type="EMBL" id="GBRH01232114">
    <property type="protein sequence ID" value="JAD65781.1"/>
    <property type="molecule type" value="Transcribed_RNA"/>
</dbReference>
<dbReference type="AlphaFoldDB" id="A0A0A9BQX1"/>
<sequence>MLLFIMQCTMNKSYFGETLFVTENVIGRLLAREELVQRKLLVWLLCCSHATSMLKICSNCRPLIWNTLGCIYEDLFCSESKNYAATITSKSHVSASLLHSRRTVLAL</sequence>
<organism evidence="1">
    <name type="scientific">Arundo donax</name>
    <name type="common">Giant reed</name>
    <name type="synonym">Donax arundinaceus</name>
    <dbReference type="NCBI Taxonomy" id="35708"/>
    <lineage>
        <taxon>Eukaryota</taxon>
        <taxon>Viridiplantae</taxon>
        <taxon>Streptophyta</taxon>
        <taxon>Embryophyta</taxon>
        <taxon>Tracheophyta</taxon>
        <taxon>Spermatophyta</taxon>
        <taxon>Magnoliopsida</taxon>
        <taxon>Liliopsida</taxon>
        <taxon>Poales</taxon>
        <taxon>Poaceae</taxon>
        <taxon>PACMAD clade</taxon>
        <taxon>Arundinoideae</taxon>
        <taxon>Arundineae</taxon>
        <taxon>Arundo</taxon>
    </lineage>
</organism>
<name>A0A0A9BQX1_ARUDO</name>
<accession>A0A0A9BQX1</accession>
<reference evidence="1" key="2">
    <citation type="journal article" date="2015" name="Data Brief">
        <title>Shoot transcriptome of the giant reed, Arundo donax.</title>
        <authorList>
            <person name="Barrero R.A."/>
            <person name="Guerrero F.D."/>
            <person name="Moolhuijzen P."/>
            <person name="Goolsby J.A."/>
            <person name="Tidwell J."/>
            <person name="Bellgard S.E."/>
            <person name="Bellgard M.I."/>
        </authorList>
    </citation>
    <scope>NUCLEOTIDE SEQUENCE</scope>
    <source>
        <tissue evidence="1">Shoot tissue taken approximately 20 cm above the soil surface</tissue>
    </source>
</reference>
<protein>
    <submittedName>
        <fullName evidence="1">Uncharacterized protein</fullName>
    </submittedName>
</protein>
<evidence type="ECO:0000313" key="1">
    <source>
        <dbReference type="EMBL" id="JAD65781.1"/>
    </source>
</evidence>